<evidence type="ECO:0000313" key="3">
    <source>
        <dbReference type="Proteomes" id="UP000053372"/>
    </source>
</evidence>
<evidence type="ECO:0000313" key="2">
    <source>
        <dbReference type="EMBL" id="KST66778.1"/>
    </source>
</evidence>
<dbReference type="PANTHER" id="PTHR42773:SF3">
    <property type="entry name" value="SLR0630 PROTEIN"/>
    <property type="match status" value="1"/>
</dbReference>
<dbReference type="InterPro" id="IPR036866">
    <property type="entry name" value="RibonucZ/Hydroxyglut_hydro"/>
</dbReference>
<keyword evidence="3" id="KW-1185">Reference proteome</keyword>
<dbReference type="RefSeq" id="WP_027842883.1">
    <property type="nucleotide sequence ID" value="NZ_LMTZ01000094.1"/>
</dbReference>
<keyword evidence="2" id="KW-0378">Hydrolase</keyword>
<protein>
    <submittedName>
        <fullName evidence="2">MBL fold metallo-hydrolase</fullName>
    </submittedName>
</protein>
<reference evidence="2 3" key="1">
    <citation type="journal article" date="2015" name="Genome Announc.">
        <title>Draft Genome of the Euendolithic (true boring) Cyanobacterium Mastigocoleus testarum strain BC008.</title>
        <authorList>
            <person name="Guida B.S."/>
            <person name="Garcia-Pichel F."/>
        </authorList>
    </citation>
    <scope>NUCLEOTIDE SEQUENCE [LARGE SCALE GENOMIC DNA]</scope>
    <source>
        <strain evidence="2 3">BC008</strain>
    </source>
</reference>
<dbReference type="PANTHER" id="PTHR42773">
    <property type="entry name" value="METALLO-BETA-LACTAMASE-RELATED"/>
    <property type="match status" value="1"/>
</dbReference>
<dbReference type="Gene3D" id="3.60.15.10">
    <property type="entry name" value="Ribonuclease Z/Hydroxyacylglutathione hydrolase-like"/>
    <property type="match status" value="1"/>
</dbReference>
<sequence length="228" mass="25198">MPPLSQESSQISKSPQAVFDNIFAFSPNRDTLGGTSYLILEKGGNILVDCPAADKGNEDFLRSHGGIRWFFITHRGAIGKAAQIQSNFECEVIIQEQEAYLLPSVNLTTFSQELTINSQVRIIWTPGHSPGSSCLYYKDFGGVLFSGRHLLPNQQGKPVPLRNSKTFHWPRQLKSVQALQTSFTSSTLQYILPGANTGYLRGKRIIGNAYPELANLDISDLLLKQAVV</sequence>
<accession>A0A0V7ZQP9</accession>
<name>A0A0V7ZQP9_9CYAN</name>
<dbReference type="OrthoDB" id="9802991at2"/>
<dbReference type="EMBL" id="LMTZ01000094">
    <property type="protein sequence ID" value="KST66778.1"/>
    <property type="molecule type" value="Genomic_DNA"/>
</dbReference>
<dbReference type="SUPFAM" id="SSF56281">
    <property type="entry name" value="Metallo-hydrolase/oxidoreductase"/>
    <property type="match status" value="1"/>
</dbReference>
<gene>
    <name evidence="2" type="ORF">BC008_26695</name>
</gene>
<dbReference type="Proteomes" id="UP000053372">
    <property type="component" value="Unassembled WGS sequence"/>
</dbReference>
<proteinExistence type="predicted"/>
<dbReference type="InterPro" id="IPR001279">
    <property type="entry name" value="Metallo-B-lactamas"/>
</dbReference>
<feature type="domain" description="Metallo-beta-lactamase" evidence="1">
    <location>
        <begin position="33"/>
        <end position="195"/>
    </location>
</feature>
<organism evidence="2 3">
    <name type="scientific">Mastigocoleus testarum BC008</name>
    <dbReference type="NCBI Taxonomy" id="371196"/>
    <lineage>
        <taxon>Bacteria</taxon>
        <taxon>Bacillati</taxon>
        <taxon>Cyanobacteriota</taxon>
        <taxon>Cyanophyceae</taxon>
        <taxon>Nostocales</taxon>
        <taxon>Hapalosiphonaceae</taxon>
        <taxon>Mastigocoleus</taxon>
    </lineage>
</organism>
<dbReference type="AlphaFoldDB" id="A0A0V7ZQP9"/>
<evidence type="ECO:0000259" key="1">
    <source>
        <dbReference type="SMART" id="SM00849"/>
    </source>
</evidence>
<comment type="caution">
    <text evidence="2">The sequence shown here is derived from an EMBL/GenBank/DDBJ whole genome shotgun (WGS) entry which is preliminary data.</text>
</comment>
<dbReference type="GO" id="GO:0016787">
    <property type="term" value="F:hydrolase activity"/>
    <property type="evidence" value="ECO:0007669"/>
    <property type="project" value="UniProtKB-KW"/>
</dbReference>
<dbReference type="SMART" id="SM00849">
    <property type="entry name" value="Lactamase_B"/>
    <property type="match status" value="1"/>
</dbReference>